<keyword evidence="1" id="KW-0812">Transmembrane</keyword>
<sequence length="74" mass="8249">MQYYLLDVFILGNSQRLSESSSADGNLSAGGISTPWWLIPLIVSLVLFVVNLILVLCVYNKLKQQIRNNQIGPI</sequence>
<feature type="transmembrane region" description="Helical" evidence="1">
    <location>
        <begin position="36"/>
        <end position="59"/>
    </location>
</feature>
<gene>
    <name evidence="2" type="ORF">DPMN_095374</name>
</gene>
<evidence type="ECO:0000313" key="3">
    <source>
        <dbReference type="Proteomes" id="UP000828390"/>
    </source>
</evidence>
<comment type="caution">
    <text evidence="2">The sequence shown here is derived from an EMBL/GenBank/DDBJ whole genome shotgun (WGS) entry which is preliminary data.</text>
</comment>
<dbReference type="AlphaFoldDB" id="A0A9D4R3H5"/>
<name>A0A9D4R3H5_DREPO</name>
<keyword evidence="3" id="KW-1185">Reference proteome</keyword>
<dbReference type="EMBL" id="JAIWYP010000003">
    <property type="protein sequence ID" value="KAH3852853.1"/>
    <property type="molecule type" value="Genomic_DNA"/>
</dbReference>
<reference evidence="2" key="1">
    <citation type="journal article" date="2019" name="bioRxiv">
        <title>The Genome of the Zebra Mussel, Dreissena polymorpha: A Resource for Invasive Species Research.</title>
        <authorList>
            <person name="McCartney M.A."/>
            <person name="Auch B."/>
            <person name="Kono T."/>
            <person name="Mallez S."/>
            <person name="Zhang Y."/>
            <person name="Obille A."/>
            <person name="Becker A."/>
            <person name="Abrahante J.E."/>
            <person name="Garbe J."/>
            <person name="Badalamenti J.P."/>
            <person name="Herman A."/>
            <person name="Mangelson H."/>
            <person name="Liachko I."/>
            <person name="Sullivan S."/>
            <person name="Sone E.D."/>
            <person name="Koren S."/>
            <person name="Silverstein K.A.T."/>
            <person name="Beckman K.B."/>
            <person name="Gohl D.M."/>
        </authorList>
    </citation>
    <scope>NUCLEOTIDE SEQUENCE</scope>
    <source>
        <strain evidence="2">Duluth1</strain>
        <tissue evidence="2">Whole animal</tissue>
    </source>
</reference>
<dbReference type="Proteomes" id="UP000828390">
    <property type="component" value="Unassembled WGS sequence"/>
</dbReference>
<accession>A0A9D4R3H5</accession>
<keyword evidence="1" id="KW-0472">Membrane</keyword>
<keyword evidence="1" id="KW-1133">Transmembrane helix</keyword>
<organism evidence="2 3">
    <name type="scientific">Dreissena polymorpha</name>
    <name type="common">Zebra mussel</name>
    <name type="synonym">Mytilus polymorpha</name>
    <dbReference type="NCBI Taxonomy" id="45954"/>
    <lineage>
        <taxon>Eukaryota</taxon>
        <taxon>Metazoa</taxon>
        <taxon>Spiralia</taxon>
        <taxon>Lophotrochozoa</taxon>
        <taxon>Mollusca</taxon>
        <taxon>Bivalvia</taxon>
        <taxon>Autobranchia</taxon>
        <taxon>Heteroconchia</taxon>
        <taxon>Euheterodonta</taxon>
        <taxon>Imparidentia</taxon>
        <taxon>Neoheterodontei</taxon>
        <taxon>Myida</taxon>
        <taxon>Dreissenoidea</taxon>
        <taxon>Dreissenidae</taxon>
        <taxon>Dreissena</taxon>
    </lineage>
</organism>
<evidence type="ECO:0000256" key="1">
    <source>
        <dbReference type="SAM" id="Phobius"/>
    </source>
</evidence>
<evidence type="ECO:0000313" key="2">
    <source>
        <dbReference type="EMBL" id="KAH3852853.1"/>
    </source>
</evidence>
<protein>
    <submittedName>
        <fullName evidence="2">Uncharacterized protein</fullName>
    </submittedName>
</protein>
<reference evidence="2" key="2">
    <citation type="submission" date="2020-11" db="EMBL/GenBank/DDBJ databases">
        <authorList>
            <person name="McCartney M.A."/>
            <person name="Auch B."/>
            <person name="Kono T."/>
            <person name="Mallez S."/>
            <person name="Becker A."/>
            <person name="Gohl D.M."/>
            <person name="Silverstein K.A.T."/>
            <person name="Koren S."/>
            <person name="Bechman K.B."/>
            <person name="Herman A."/>
            <person name="Abrahante J.E."/>
            <person name="Garbe J."/>
        </authorList>
    </citation>
    <scope>NUCLEOTIDE SEQUENCE</scope>
    <source>
        <strain evidence="2">Duluth1</strain>
        <tissue evidence="2">Whole animal</tissue>
    </source>
</reference>
<proteinExistence type="predicted"/>